<name>A0A2W1NLH6_9FLAO</name>
<sequence length="176" mass="20316">MFLEKKELKRIISEERGFGKNDQEIYNVLIEKHKDKDEIAIMLTDSLKKEDRNKIRFWNTILLVLIGLTIIFKVIATLNISVSSGKLWTLLFVLLTPILNIAFFLIVLNYRIQLYKFIAIFTMLSFVNTIGKMGEGLDLFLSIFFSVSIIGLSFALYYNNKPAELKKDGNGNHIFV</sequence>
<organism evidence="2 3">
    <name type="scientific">Putridiphycobacter roseus</name>
    <dbReference type="NCBI Taxonomy" id="2219161"/>
    <lineage>
        <taxon>Bacteria</taxon>
        <taxon>Pseudomonadati</taxon>
        <taxon>Bacteroidota</taxon>
        <taxon>Flavobacteriia</taxon>
        <taxon>Flavobacteriales</taxon>
        <taxon>Crocinitomicaceae</taxon>
        <taxon>Putridiphycobacter</taxon>
    </lineage>
</organism>
<evidence type="ECO:0000256" key="1">
    <source>
        <dbReference type="SAM" id="Phobius"/>
    </source>
</evidence>
<reference evidence="2 3" key="1">
    <citation type="submission" date="2018-06" db="EMBL/GenBank/DDBJ databases">
        <title>The draft genome sequence of Crocinitomix sp. SM1701.</title>
        <authorList>
            <person name="Zhang X."/>
        </authorList>
    </citation>
    <scope>NUCLEOTIDE SEQUENCE [LARGE SCALE GENOMIC DNA]</scope>
    <source>
        <strain evidence="2 3">SM1701</strain>
    </source>
</reference>
<feature type="transmembrane region" description="Helical" evidence="1">
    <location>
        <begin position="114"/>
        <end position="133"/>
    </location>
</feature>
<keyword evidence="3" id="KW-1185">Reference proteome</keyword>
<dbReference type="OrthoDB" id="9828435at2"/>
<proteinExistence type="predicted"/>
<dbReference type="Proteomes" id="UP000249248">
    <property type="component" value="Unassembled WGS sequence"/>
</dbReference>
<evidence type="ECO:0000313" key="2">
    <source>
        <dbReference type="EMBL" id="PZE15558.1"/>
    </source>
</evidence>
<gene>
    <name evidence="2" type="ORF">DNU06_17465</name>
</gene>
<feature type="transmembrane region" description="Helical" evidence="1">
    <location>
        <begin position="139"/>
        <end position="158"/>
    </location>
</feature>
<feature type="transmembrane region" description="Helical" evidence="1">
    <location>
        <begin position="87"/>
        <end position="107"/>
    </location>
</feature>
<accession>A0A2W1NLH6</accession>
<feature type="transmembrane region" description="Helical" evidence="1">
    <location>
        <begin position="57"/>
        <end position="75"/>
    </location>
</feature>
<keyword evidence="1" id="KW-1133">Transmembrane helix</keyword>
<comment type="caution">
    <text evidence="2">The sequence shown here is derived from an EMBL/GenBank/DDBJ whole genome shotgun (WGS) entry which is preliminary data.</text>
</comment>
<dbReference type="EMBL" id="QKSB01000056">
    <property type="protein sequence ID" value="PZE15558.1"/>
    <property type="molecule type" value="Genomic_DNA"/>
</dbReference>
<keyword evidence="1" id="KW-0472">Membrane</keyword>
<dbReference type="AlphaFoldDB" id="A0A2W1NLH6"/>
<protein>
    <submittedName>
        <fullName evidence="2">Uncharacterized protein</fullName>
    </submittedName>
</protein>
<evidence type="ECO:0000313" key="3">
    <source>
        <dbReference type="Proteomes" id="UP000249248"/>
    </source>
</evidence>
<keyword evidence="1" id="KW-0812">Transmembrane</keyword>